<gene>
    <name evidence="1" type="ORF">LCGC14_2329810</name>
</gene>
<dbReference type="PANTHER" id="PTHR42899:SF1">
    <property type="entry name" value="SPERMATOGENESIS-ASSOCIATED PROTEIN 20"/>
    <property type="match status" value="1"/>
</dbReference>
<dbReference type="Gene3D" id="1.50.10.10">
    <property type="match status" value="1"/>
</dbReference>
<reference evidence="1" key="1">
    <citation type="journal article" date="2015" name="Nature">
        <title>Complex archaea that bridge the gap between prokaryotes and eukaryotes.</title>
        <authorList>
            <person name="Spang A."/>
            <person name="Saw J.H."/>
            <person name="Jorgensen S.L."/>
            <person name="Zaremba-Niedzwiedzka K."/>
            <person name="Martijn J."/>
            <person name="Lind A.E."/>
            <person name="van Eijk R."/>
            <person name="Schleper C."/>
            <person name="Guy L."/>
            <person name="Ettema T.J."/>
        </authorList>
    </citation>
    <scope>NUCLEOTIDE SEQUENCE</scope>
</reference>
<dbReference type="PANTHER" id="PTHR42899">
    <property type="entry name" value="SPERMATOGENESIS-ASSOCIATED PROTEIN 20"/>
    <property type="match status" value="1"/>
</dbReference>
<dbReference type="InterPro" id="IPR012341">
    <property type="entry name" value="6hp_glycosidase-like_sf"/>
</dbReference>
<evidence type="ECO:0000313" key="1">
    <source>
        <dbReference type="EMBL" id="KKL48010.1"/>
    </source>
</evidence>
<dbReference type="AlphaFoldDB" id="A0A0F9ESW0"/>
<dbReference type="Gene3D" id="1.50.10.20">
    <property type="match status" value="1"/>
</dbReference>
<name>A0A0F9ESW0_9ZZZZ</name>
<organism evidence="1">
    <name type="scientific">marine sediment metagenome</name>
    <dbReference type="NCBI Taxonomy" id="412755"/>
    <lineage>
        <taxon>unclassified sequences</taxon>
        <taxon>metagenomes</taxon>
        <taxon>ecological metagenomes</taxon>
    </lineage>
</organism>
<dbReference type="EMBL" id="LAZR01033461">
    <property type="protein sequence ID" value="KKL48010.1"/>
    <property type="molecule type" value="Genomic_DNA"/>
</dbReference>
<proteinExistence type="predicted"/>
<accession>A0A0F9ESW0</accession>
<dbReference type="SUPFAM" id="SSF48208">
    <property type="entry name" value="Six-hairpin glycosidases"/>
    <property type="match status" value="1"/>
</dbReference>
<sequence length="503" mass="56009">LMTGGTYIPPEAMREHLPDIAAQFKSNREEIGRKAEELRQRRAAATTGQRAALSPGIFDNVLRAVAESYDPVYGGFGDAPKFPHTDSIDLLLYAHRRNRPDGRPSGRDPDLLHMARKTLEFMACGGVFDQEWGGFFRYATQRDWSEPHYEKMLEDNAGLLRNLLALYHVSGDEAHAAVASRVIDYLEARLRDPERGFFYGSQDADEELYKLPAAERETRPEPYVDRTCYTSWNAMAASAYLQASWTLDRPQLREAALQALHFAWQSCRRTDNDRSVMYRYHDGSPHVLGLLGDQAYTARALLDAHEVTGDSAYLGRAEELARLLLDRFADNDGGGFFDVWDEVDDLGRLAERQKSAQDNAVCAELFIRLHHLTRSEEYKQAAQATLEAFAPAYHALGYFAAGYAKQVDLLLNPPAQVNIVGALEGEGARALHHAALALDVPFRVIQLLDPERDAARLEALLLPPQPSPAAYVCLGTMCSAPVTEPSALAETVRQMRSAASQTL</sequence>
<dbReference type="InterPro" id="IPR008928">
    <property type="entry name" value="6-hairpin_glycosidase_sf"/>
</dbReference>
<protein>
    <recommendedName>
        <fullName evidence="2">DUF255 domain-containing protein</fullName>
    </recommendedName>
</protein>
<comment type="caution">
    <text evidence="1">The sequence shown here is derived from an EMBL/GenBank/DDBJ whole genome shotgun (WGS) entry which is preliminary data.</text>
</comment>
<evidence type="ECO:0008006" key="2">
    <source>
        <dbReference type="Google" id="ProtNLM"/>
    </source>
</evidence>
<feature type="non-terminal residue" evidence="1">
    <location>
        <position position="1"/>
    </location>
</feature>
<dbReference type="GO" id="GO:0005975">
    <property type="term" value="P:carbohydrate metabolic process"/>
    <property type="evidence" value="ECO:0007669"/>
    <property type="project" value="InterPro"/>
</dbReference>
<dbReference type="InterPro" id="IPR024705">
    <property type="entry name" value="Ssp411"/>
</dbReference>